<name>A0ABP0TE62_9BRYO</name>
<keyword evidence="3" id="KW-1185">Reference proteome</keyword>
<keyword evidence="1" id="KW-0472">Membrane</keyword>
<dbReference type="PANTHER" id="PTHR31032">
    <property type="entry name" value="PGR5-LIKE PROTEIN 1B, CHLOROPLASTIC"/>
    <property type="match status" value="1"/>
</dbReference>
<keyword evidence="1" id="KW-0812">Transmembrane</keyword>
<dbReference type="EMBL" id="OZ019902">
    <property type="protein sequence ID" value="CAK9193730.1"/>
    <property type="molecule type" value="Genomic_DNA"/>
</dbReference>
<dbReference type="InterPro" id="IPR039987">
    <property type="entry name" value="PGRL1"/>
</dbReference>
<accession>A0ABP0TE62</accession>
<keyword evidence="1" id="KW-1133">Transmembrane helix</keyword>
<dbReference type="PANTHER" id="PTHR31032:SF2">
    <property type="entry name" value="PGR5-LIKE A PROTEIN"/>
    <property type="match status" value="1"/>
</dbReference>
<proteinExistence type="predicted"/>
<reference evidence="2" key="1">
    <citation type="submission" date="2024-02" db="EMBL/GenBank/DDBJ databases">
        <authorList>
            <consortium name="ELIXIR-Norway"/>
            <consortium name="Elixir Norway"/>
        </authorList>
    </citation>
    <scope>NUCLEOTIDE SEQUENCE</scope>
</reference>
<evidence type="ECO:0000313" key="2">
    <source>
        <dbReference type="EMBL" id="CAK9193730.1"/>
    </source>
</evidence>
<evidence type="ECO:0000256" key="1">
    <source>
        <dbReference type="SAM" id="Phobius"/>
    </source>
</evidence>
<gene>
    <name evidence="2" type="ORF">CSSPTR1EN2_LOCUS2172</name>
</gene>
<dbReference type="Proteomes" id="UP001497512">
    <property type="component" value="Chromosome 10"/>
</dbReference>
<sequence>MALELQLLCVPSTSVDISCCLPGYRMARGEKRRRIWGCYIPPPQPRPPYASFGKLWMTTIRDICQKPKPGDCMQWKEGESGCSFLGMELYDDDDDESLFVNFSSCLLLRKPQVATISTSEVFGQRGGLGLRRHIGWRGRAKEREGRWGTATADVAAGCRAGNRVCSEGLSCIFVGPIETAEKAHLEALYEQARDSYYSGQPLIGDAMFDKVEARLRWHGSKLVLKYPRCSLKRFSAYADAEVDPSQMWALGSVWSVLLTLGLGVAAGPPVCTISKACQDVVQVQVHSHKATLMSEAMTVANGLFAVGLGLLIGIPIAVAAGKQLQGLWRGDLIALKGCCPNCGEEVYAFVRADESVQLRHKTECHVCEHPLVFQANVERSPSPVGPLWAYGRVYLLTRSKDLAPDTKKS</sequence>
<feature type="transmembrane region" description="Helical" evidence="1">
    <location>
        <begin position="299"/>
        <end position="320"/>
    </location>
</feature>
<protein>
    <submittedName>
        <fullName evidence="2">Uncharacterized protein</fullName>
    </submittedName>
</protein>
<organism evidence="2 3">
    <name type="scientific">Sphagnum troendelagicum</name>
    <dbReference type="NCBI Taxonomy" id="128251"/>
    <lineage>
        <taxon>Eukaryota</taxon>
        <taxon>Viridiplantae</taxon>
        <taxon>Streptophyta</taxon>
        <taxon>Embryophyta</taxon>
        <taxon>Bryophyta</taxon>
        <taxon>Sphagnophytina</taxon>
        <taxon>Sphagnopsida</taxon>
        <taxon>Sphagnales</taxon>
        <taxon>Sphagnaceae</taxon>
        <taxon>Sphagnum</taxon>
    </lineage>
</organism>
<evidence type="ECO:0000313" key="3">
    <source>
        <dbReference type="Proteomes" id="UP001497512"/>
    </source>
</evidence>